<dbReference type="AlphaFoldDB" id="A0A0A0JKN4"/>
<organism evidence="3 4">
    <name type="scientific">Knoellia subterranea KCTC 19937</name>
    <dbReference type="NCBI Taxonomy" id="1385521"/>
    <lineage>
        <taxon>Bacteria</taxon>
        <taxon>Bacillati</taxon>
        <taxon>Actinomycetota</taxon>
        <taxon>Actinomycetes</taxon>
        <taxon>Micrococcales</taxon>
        <taxon>Intrasporangiaceae</taxon>
        <taxon>Knoellia</taxon>
    </lineage>
</organism>
<evidence type="ECO:0000256" key="2">
    <source>
        <dbReference type="SAM" id="Phobius"/>
    </source>
</evidence>
<dbReference type="EMBL" id="AVPK01000014">
    <property type="protein sequence ID" value="KGN36206.1"/>
    <property type="molecule type" value="Genomic_DNA"/>
</dbReference>
<proteinExistence type="predicted"/>
<comment type="caution">
    <text evidence="3">The sequence shown here is derived from an EMBL/GenBank/DDBJ whole genome shotgun (WGS) entry which is preliminary data.</text>
</comment>
<sequence length="234" mass="24954">MLAGAAALTALAVLSDLRFTWNQSSHAYGPDGQSIGDPVPFGQRLVRLALDLSYRPHGVTLLVACLLLLAATVLLRRLSTWKQAGWPRWEVLIAGVLVALPVVGLTLADLYVVTGGDGGEGFTDIFGPPPMTELAMSSLFTLCACLVILVVTGLWWRHPDDASNASDPAEDEDAVARDAPEGTPEHPEDVDAEEATTSEAAPVRASAMASGRPNQDSDADHSQEWSPEDFRRPS</sequence>
<protein>
    <submittedName>
        <fullName evidence="3">Uncharacterized protein</fullName>
    </submittedName>
</protein>
<gene>
    <name evidence="3" type="ORF">N803_04920</name>
</gene>
<keyword evidence="2" id="KW-1133">Transmembrane helix</keyword>
<feature type="transmembrane region" description="Helical" evidence="2">
    <location>
        <begin position="134"/>
        <end position="156"/>
    </location>
</feature>
<reference evidence="3 4" key="1">
    <citation type="submission" date="2013-08" db="EMBL/GenBank/DDBJ databases">
        <title>The genome sequence of Knoellia subterranea.</title>
        <authorList>
            <person name="Zhu W."/>
            <person name="Wang G."/>
        </authorList>
    </citation>
    <scope>NUCLEOTIDE SEQUENCE [LARGE SCALE GENOMIC DNA]</scope>
    <source>
        <strain evidence="3 4">KCTC 19937</strain>
    </source>
</reference>
<feature type="compositionally biased region" description="Basic and acidic residues" evidence="1">
    <location>
        <begin position="218"/>
        <end position="234"/>
    </location>
</feature>
<evidence type="ECO:0000256" key="1">
    <source>
        <dbReference type="SAM" id="MobiDB-lite"/>
    </source>
</evidence>
<name>A0A0A0JKN4_9MICO</name>
<keyword evidence="4" id="KW-1185">Reference proteome</keyword>
<accession>A0A0A0JKN4</accession>
<keyword evidence="2" id="KW-0472">Membrane</keyword>
<evidence type="ECO:0000313" key="3">
    <source>
        <dbReference type="EMBL" id="KGN36206.1"/>
    </source>
</evidence>
<feature type="transmembrane region" description="Helical" evidence="2">
    <location>
        <begin position="58"/>
        <end position="79"/>
    </location>
</feature>
<keyword evidence="2" id="KW-0812">Transmembrane</keyword>
<evidence type="ECO:0000313" key="4">
    <source>
        <dbReference type="Proteomes" id="UP000030011"/>
    </source>
</evidence>
<feature type="transmembrane region" description="Helical" evidence="2">
    <location>
        <begin position="91"/>
        <end position="114"/>
    </location>
</feature>
<dbReference type="Proteomes" id="UP000030011">
    <property type="component" value="Unassembled WGS sequence"/>
</dbReference>
<feature type="compositionally biased region" description="Basic and acidic residues" evidence="1">
    <location>
        <begin position="174"/>
        <end position="189"/>
    </location>
</feature>
<feature type="region of interest" description="Disordered" evidence="1">
    <location>
        <begin position="162"/>
        <end position="234"/>
    </location>
</feature>